<keyword evidence="6" id="KW-1185">Reference proteome</keyword>
<dbReference type="SMART" id="SM00738">
    <property type="entry name" value="NGN"/>
    <property type="match status" value="1"/>
</dbReference>
<reference evidence="5" key="1">
    <citation type="submission" date="2022-12" db="EMBL/GenBank/DDBJ databases">
        <title>Bacterial isolates from different developmental stages of Nematostella vectensis.</title>
        <authorList>
            <person name="Fraune S."/>
        </authorList>
    </citation>
    <scope>NUCLEOTIDE SEQUENCE</scope>
    <source>
        <strain evidence="5">G21619-S1</strain>
    </source>
</reference>
<keyword evidence="2" id="KW-0805">Transcription regulation</keyword>
<organism evidence="5 6">
    <name type="scientific">Castellaniella denitrificans</name>
    <dbReference type="NCBI Taxonomy" id="56119"/>
    <lineage>
        <taxon>Bacteria</taxon>
        <taxon>Pseudomonadati</taxon>
        <taxon>Pseudomonadota</taxon>
        <taxon>Betaproteobacteria</taxon>
        <taxon>Burkholderiales</taxon>
        <taxon>Alcaligenaceae</taxon>
        <taxon>Castellaniella</taxon>
    </lineage>
</organism>
<dbReference type="PANTHER" id="PTHR30265">
    <property type="entry name" value="RHO-INTERACTING TRANSCRIPTION TERMINATION FACTOR NUSG"/>
    <property type="match status" value="1"/>
</dbReference>
<dbReference type="InterPro" id="IPR006645">
    <property type="entry name" value="NGN-like_dom"/>
</dbReference>
<keyword evidence="1" id="KW-0889">Transcription antitermination</keyword>
<dbReference type="InterPro" id="IPR036735">
    <property type="entry name" value="NGN_dom_sf"/>
</dbReference>
<evidence type="ECO:0000256" key="2">
    <source>
        <dbReference type="ARBA" id="ARBA00023015"/>
    </source>
</evidence>
<evidence type="ECO:0000313" key="5">
    <source>
        <dbReference type="EMBL" id="MCZ4328582.1"/>
    </source>
</evidence>
<dbReference type="Proteomes" id="UP001068379">
    <property type="component" value="Unassembled WGS sequence"/>
</dbReference>
<accession>A0ABT4LZU0</accession>
<evidence type="ECO:0000313" key="6">
    <source>
        <dbReference type="Proteomes" id="UP001068379"/>
    </source>
</evidence>
<evidence type="ECO:0000256" key="3">
    <source>
        <dbReference type="ARBA" id="ARBA00023163"/>
    </source>
</evidence>
<protein>
    <submittedName>
        <fullName evidence="5">Transcriptional activator RfaH</fullName>
    </submittedName>
</protein>
<feature type="domain" description="NusG-like N-terminal" evidence="4">
    <location>
        <begin position="15"/>
        <end position="136"/>
    </location>
</feature>
<dbReference type="PANTHER" id="PTHR30265:SF7">
    <property type="entry name" value="TRANSCRIPTION ANTITERMINATION PROTEIN RFAH"/>
    <property type="match status" value="1"/>
</dbReference>
<evidence type="ECO:0000256" key="1">
    <source>
        <dbReference type="ARBA" id="ARBA00022814"/>
    </source>
</evidence>
<dbReference type="SUPFAM" id="SSF82679">
    <property type="entry name" value="N-utilization substance G protein NusG, N-terminal domain"/>
    <property type="match status" value="1"/>
</dbReference>
<dbReference type="InterPro" id="IPR043425">
    <property type="entry name" value="NusG-like"/>
</dbReference>
<gene>
    <name evidence="5" type="ORF">O4H32_01260</name>
</gene>
<dbReference type="RefSeq" id="WP_269355952.1">
    <property type="nucleotide sequence ID" value="NZ_JAPWHE010000001.1"/>
</dbReference>
<proteinExistence type="predicted"/>
<comment type="caution">
    <text evidence="5">The sequence shown here is derived from an EMBL/GenBank/DDBJ whole genome shotgun (WGS) entry which is preliminary data.</text>
</comment>
<keyword evidence="3" id="KW-0804">Transcription</keyword>
<dbReference type="EMBL" id="JAPWHE010000001">
    <property type="protein sequence ID" value="MCZ4328582.1"/>
    <property type="molecule type" value="Genomic_DNA"/>
</dbReference>
<sequence length="201" mass="22095">MAAEPIRSADMVDRPAAWYVAHTKPRQERTAAEQLLRQDFEVYLPLFKVFRERGRRHRASAAPLPSDPAGAAAITADPALIAHEPMFPRYLFLRPTRTTQSLSVVRSTVGVSRLVMFGHQPATLADGAVQTIRRAEELRETAGPADLSPYQPGMAVRLRDPVLGGVQALVQSVSADRVTLLLEILGRPQTVQVEFGRIAPL</sequence>
<evidence type="ECO:0000259" key="4">
    <source>
        <dbReference type="SMART" id="SM00738"/>
    </source>
</evidence>
<dbReference type="Pfam" id="PF02357">
    <property type="entry name" value="NusG"/>
    <property type="match status" value="1"/>
</dbReference>
<name>A0ABT4LZU0_9BURK</name>
<dbReference type="Gene3D" id="3.30.70.940">
    <property type="entry name" value="NusG, N-terminal domain"/>
    <property type="match status" value="2"/>
</dbReference>